<protein>
    <recommendedName>
        <fullName evidence="1">Plant disease resistance WDH domain-containing protein</fullName>
    </recommendedName>
</protein>
<feature type="domain" description="Plant disease resistance WDH" evidence="1">
    <location>
        <begin position="94"/>
        <end position="140"/>
    </location>
</feature>
<dbReference type="Pfam" id="PF25895">
    <property type="entry name" value="WHD_plant_disease"/>
    <property type="match status" value="1"/>
</dbReference>
<dbReference type="InterPro" id="IPR058874">
    <property type="entry name" value="WHD_plant"/>
</dbReference>
<evidence type="ECO:0000259" key="1">
    <source>
        <dbReference type="Pfam" id="PF25895"/>
    </source>
</evidence>
<proteinExistence type="predicted"/>
<gene>
    <name evidence="2" type="ORF">LTRI10_LOCUS41081</name>
</gene>
<evidence type="ECO:0000313" key="2">
    <source>
        <dbReference type="EMBL" id="CAL1400995.1"/>
    </source>
</evidence>
<name>A0AAV2FRP4_9ROSI</name>
<dbReference type="Proteomes" id="UP001497516">
    <property type="component" value="Chromosome 7"/>
</dbReference>
<dbReference type="PANTHER" id="PTHR32472">
    <property type="entry name" value="DNA REPAIR PROTEIN RADA"/>
    <property type="match status" value="1"/>
</dbReference>
<evidence type="ECO:0000313" key="3">
    <source>
        <dbReference type="Proteomes" id="UP001497516"/>
    </source>
</evidence>
<reference evidence="2 3" key="1">
    <citation type="submission" date="2024-04" db="EMBL/GenBank/DDBJ databases">
        <authorList>
            <person name="Fracassetti M."/>
        </authorList>
    </citation>
    <scope>NUCLEOTIDE SEQUENCE [LARGE SCALE GENOMIC DNA]</scope>
</reference>
<keyword evidence="3" id="KW-1185">Reference proteome</keyword>
<dbReference type="EMBL" id="OZ034820">
    <property type="protein sequence ID" value="CAL1400995.1"/>
    <property type="molecule type" value="Genomic_DNA"/>
</dbReference>
<accession>A0AAV2FRP4</accession>
<organism evidence="2 3">
    <name type="scientific">Linum trigynum</name>
    <dbReference type="NCBI Taxonomy" id="586398"/>
    <lineage>
        <taxon>Eukaryota</taxon>
        <taxon>Viridiplantae</taxon>
        <taxon>Streptophyta</taxon>
        <taxon>Embryophyta</taxon>
        <taxon>Tracheophyta</taxon>
        <taxon>Spermatophyta</taxon>
        <taxon>Magnoliopsida</taxon>
        <taxon>eudicotyledons</taxon>
        <taxon>Gunneridae</taxon>
        <taxon>Pentapetalae</taxon>
        <taxon>rosids</taxon>
        <taxon>fabids</taxon>
        <taxon>Malpighiales</taxon>
        <taxon>Linaceae</taxon>
        <taxon>Linum</taxon>
    </lineage>
</organism>
<dbReference type="PANTHER" id="PTHR32472:SF11">
    <property type="entry name" value="DISEASE RESISTANCE PROTEIN (TIR-NBS CLASS)"/>
    <property type="match status" value="1"/>
</dbReference>
<sequence length="141" mass="15669">MALMQETTTTTIKDYSIPEIDALRAINERVGRLTLGLSIVGSILSELPINPSRLLDTINRMPLRDIPWSSSSRESNPLRRNTLLLQLFEVCFSIFNHVDGPRSLANRMVQASGWFASAPIPTPLLALAASKIPEKGRRKKS</sequence>
<dbReference type="AlphaFoldDB" id="A0AAV2FRP4"/>
<dbReference type="GO" id="GO:0000725">
    <property type="term" value="P:recombinational repair"/>
    <property type="evidence" value="ECO:0007669"/>
    <property type="project" value="TreeGrafter"/>
</dbReference>